<comment type="caution">
    <text evidence="1">The sequence shown here is derived from an EMBL/GenBank/DDBJ whole genome shotgun (WGS) entry which is preliminary data.</text>
</comment>
<proteinExistence type="predicted"/>
<dbReference type="Proteomes" id="UP000315363">
    <property type="component" value="Unassembled WGS sequence"/>
</dbReference>
<protein>
    <submittedName>
        <fullName evidence="1">Type I restriction enzyme S subunit</fullName>
    </submittedName>
</protein>
<dbReference type="EMBL" id="VHIF01000001">
    <property type="protein sequence ID" value="TQO36472.1"/>
    <property type="molecule type" value="Genomic_DNA"/>
</dbReference>
<keyword evidence="2" id="KW-1185">Reference proteome</keyword>
<organism evidence="1 2">
    <name type="scientific">Arenibacter algicola</name>
    <dbReference type="NCBI Taxonomy" id="616991"/>
    <lineage>
        <taxon>Bacteria</taxon>
        <taxon>Pseudomonadati</taxon>
        <taxon>Bacteroidota</taxon>
        <taxon>Flavobacteriia</taxon>
        <taxon>Flavobacteriales</taxon>
        <taxon>Flavobacteriaceae</taxon>
        <taxon>Arenibacter</taxon>
    </lineage>
</organism>
<reference evidence="1 2" key="1">
    <citation type="submission" date="2019-06" db="EMBL/GenBank/DDBJ databases">
        <title>A large-scale integrated study on North Sea by COGITO (Coastal Microbe Genomic &amp; Taxonomic Observatory).</title>
        <authorList>
            <person name="Teeling H."/>
        </authorList>
    </citation>
    <scope>NUCLEOTIDE SEQUENCE [LARGE SCALE GENOMIC DNA]</scope>
    <source>
        <strain evidence="1 2">MAR_2009_79</strain>
    </source>
</reference>
<evidence type="ECO:0000313" key="2">
    <source>
        <dbReference type="Proteomes" id="UP000315363"/>
    </source>
</evidence>
<dbReference type="RefSeq" id="WP_142188680.1">
    <property type="nucleotide sequence ID" value="NZ_VHIF01000001.1"/>
</dbReference>
<gene>
    <name evidence="1" type="ORF">GQ41_1050</name>
</gene>
<evidence type="ECO:0000313" key="1">
    <source>
        <dbReference type="EMBL" id="TQO36472.1"/>
    </source>
</evidence>
<name>A0ABY3A6Y7_9FLAO</name>
<accession>A0ABY3A6Y7</accession>
<sequence>MGNSKIDNLFGAIGFGFPENKEELKSFDEAFEDYPFQANIQKINPKKILADIKKSKTEITKVDYHKRTVLAAQIVYKLQGEYTLGHLKLQKLMYLCQHTTSMSLHTNFLKQAMGPYDPNLMRSIDKQFKVNQWFEYSPKDYPKYKSLARVGGHKDWYERYFEKQLFDIDFLLEKFRTYKTDQVEIIATVFGCWKEALEYNELINNELIIKKFYMWHKDKAKYDKERINSAIEWMKTEGICPL</sequence>